<sequence>MSEYFFTTVLTYHEQILIPSANNIDNATDTAQAPPATGHERAVTAPAMVVDPPTHGRGEDVDERILKMLMGLEGRMERMESSQMQIDENERLRGAIESGLFTSLLGRNMGNAGPLNLDALGNSPRGDK</sequence>
<dbReference type="AlphaFoldDB" id="A0AAV0UMG7"/>
<organism evidence="1 2">
    <name type="scientific">Peronospora farinosa</name>
    <dbReference type="NCBI Taxonomy" id="134698"/>
    <lineage>
        <taxon>Eukaryota</taxon>
        <taxon>Sar</taxon>
        <taxon>Stramenopiles</taxon>
        <taxon>Oomycota</taxon>
        <taxon>Peronosporomycetes</taxon>
        <taxon>Peronosporales</taxon>
        <taxon>Peronosporaceae</taxon>
        <taxon>Peronospora</taxon>
    </lineage>
</organism>
<dbReference type="Proteomes" id="UP001159659">
    <property type="component" value="Unassembled WGS sequence"/>
</dbReference>
<evidence type="ECO:0000313" key="1">
    <source>
        <dbReference type="EMBL" id="CAI5736699.1"/>
    </source>
</evidence>
<reference evidence="1" key="1">
    <citation type="submission" date="2022-12" db="EMBL/GenBank/DDBJ databases">
        <authorList>
            <person name="Webb A."/>
        </authorList>
    </citation>
    <scope>NUCLEOTIDE SEQUENCE</scope>
    <source>
        <strain evidence="1">Pf2</strain>
    </source>
</reference>
<dbReference type="EMBL" id="CANTFK010000981">
    <property type="protein sequence ID" value="CAI5736699.1"/>
    <property type="molecule type" value="Genomic_DNA"/>
</dbReference>
<proteinExistence type="predicted"/>
<evidence type="ECO:0000313" key="2">
    <source>
        <dbReference type="Proteomes" id="UP001159659"/>
    </source>
</evidence>
<comment type="caution">
    <text evidence="1">The sequence shown here is derived from an EMBL/GenBank/DDBJ whole genome shotgun (WGS) entry which is preliminary data.</text>
</comment>
<name>A0AAV0UMG7_9STRA</name>
<gene>
    <name evidence="1" type="ORF">PFR002_LOCUS8160</name>
</gene>
<protein>
    <submittedName>
        <fullName evidence="1">Uncharacterized protein</fullName>
    </submittedName>
</protein>
<accession>A0AAV0UMG7</accession>